<dbReference type="AlphaFoldDB" id="A0A4U5UEL5"/>
<dbReference type="InterPro" id="IPR001660">
    <property type="entry name" value="SAM"/>
</dbReference>
<evidence type="ECO:0000259" key="2">
    <source>
        <dbReference type="Pfam" id="PF00536"/>
    </source>
</evidence>
<dbReference type="STRING" id="240159.A0A4U5UEL5"/>
<dbReference type="Pfam" id="PF00536">
    <property type="entry name" value="SAM_1"/>
    <property type="match status" value="1"/>
</dbReference>
<feature type="region of interest" description="Disordered" evidence="1">
    <location>
        <begin position="289"/>
        <end position="313"/>
    </location>
</feature>
<dbReference type="Gene3D" id="1.10.150.50">
    <property type="entry name" value="Transcription Factor, Ets-1"/>
    <property type="match status" value="1"/>
</dbReference>
<dbReference type="PANTHER" id="PTHR16195:SF16">
    <property type="entry name" value="ZINC FINGER CCHC DOMAIN-CONTAINING PROTEIN 14"/>
    <property type="match status" value="1"/>
</dbReference>
<evidence type="ECO:0000313" key="4">
    <source>
        <dbReference type="Proteomes" id="UP000298787"/>
    </source>
</evidence>
<keyword evidence="4" id="KW-1185">Reference proteome</keyword>
<evidence type="ECO:0000256" key="1">
    <source>
        <dbReference type="SAM" id="MobiDB-lite"/>
    </source>
</evidence>
<organism evidence="3 4">
    <name type="scientific">Collichthys lucidus</name>
    <name type="common">Big head croaker</name>
    <name type="synonym">Sciaena lucida</name>
    <dbReference type="NCBI Taxonomy" id="240159"/>
    <lineage>
        <taxon>Eukaryota</taxon>
        <taxon>Metazoa</taxon>
        <taxon>Chordata</taxon>
        <taxon>Craniata</taxon>
        <taxon>Vertebrata</taxon>
        <taxon>Euteleostomi</taxon>
        <taxon>Actinopterygii</taxon>
        <taxon>Neopterygii</taxon>
        <taxon>Teleostei</taxon>
        <taxon>Neoteleostei</taxon>
        <taxon>Acanthomorphata</taxon>
        <taxon>Eupercaria</taxon>
        <taxon>Sciaenidae</taxon>
        <taxon>Collichthys</taxon>
    </lineage>
</organism>
<sequence length="407" mass="44140">MKQPPIPRDPTVALSGVIGTEREVSDSAALPRPPAPQRPAVLRLRQAALTQLSRLAAHGSRSADRPVHLQLRCRLYGSVPRDQQGGVPRGQRPAGRQHQQLRLDSPFSSSPPSSSSSSLHSSSPALPQLSSLLPLLEVIPHLSPIPSTVSHTHTLSPSSTTFIHKPAVSPIPFPVPYAATVPVPANAPEQNGILDWLRRLRLHKYYPVFKQLTMEEFLALTEDDLNKYDLTQGAKKKLKTQLELQNREMKMEKRSCSGIARVMPSIHMGPSAHPTSAAGELRVEVDAVSHHHPVSTDSSSSSGYSSSSCSPRTPLCCDSTFDRTRDIHRRVSGPDAEGGGPDNERSCLFILNSTGSSRPTAQVLPVQTDPAPPLPPSCSFGLPQPPYHPQASYPRPCSPRSRTRLAS</sequence>
<dbReference type="InterPro" id="IPR042344">
    <property type="entry name" value="ZCCHC14"/>
</dbReference>
<dbReference type="PANTHER" id="PTHR16195">
    <property type="entry name" value="ZINC FINGER CCHC DOMAIN CONTAINING PROTEIN"/>
    <property type="match status" value="1"/>
</dbReference>
<gene>
    <name evidence="3" type="ORF">D9C73_007095</name>
</gene>
<name>A0A4U5UEL5_COLLU</name>
<feature type="compositionally biased region" description="Low complexity" evidence="1">
    <location>
        <begin position="102"/>
        <end position="123"/>
    </location>
</feature>
<reference evidence="3 4" key="1">
    <citation type="submission" date="2019-01" db="EMBL/GenBank/DDBJ databases">
        <title>Genome Assembly of Collichthys lucidus.</title>
        <authorList>
            <person name="Cai M."/>
            <person name="Xiao S."/>
        </authorList>
    </citation>
    <scope>NUCLEOTIDE SEQUENCE [LARGE SCALE GENOMIC DNA]</scope>
    <source>
        <strain evidence="3">JT15FE1705JMU</strain>
        <tissue evidence="3">Muscle</tissue>
    </source>
</reference>
<dbReference type="EMBL" id="CM014084">
    <property type="protein sequence ID" value="TKS73017.1"/>
    <property type="molecule type" value="Genomic_DNA"/>
</dbReference>
<feature type="domain" description="SAM" evidence="2">
    <location>
        <begin position="191"/>
        <end position="242"/>
    </location>
</feature>
<accession>A0A4U5UEL5</accession>
<evidence type="ECO:0000313" key="3">
    <source>
        <dbReference type="EMBL" id="TKS73017.1"/>
    </source>
</evidence>
<feature type="region of interest" description="Disordered" evidence="1">
    <location>
        <begin position="79"/>
        <end position="123"/>
    </location>
</feature>
<dbReference type="SUPFAM" id="SSF47769">
    <property type="entry name" value="SAM/Pointed domain"/>
    <property type="match status" value="1"/>
</dbReference>
<dbReference type="Proteomes" id="UP000298787">
    <property type="component" value="Chromosome 7"/>
</dbReference>
<feature type="region of interest" description="Disordered" evidence="1">
    <location>
        <begin position="359"/>
        <end position="407"/>
    </location>
</feature>
<dbReference type="InterPro" id="IPR013761">
    <property type="entry name" value="SAM/pointed_sf"/>
</dbReference>
<proteinExistence type="predicted"/>
<protein>
    <submittedName>
        <fullName evidence="3">Zinc finger CCHC domain-containing protein 14 BDG-29</fullName>
    </submittedName>
</protein>
<feature type="compositionally biased region" description="Low complexity" evidence="1">
    <location>
        <begin position="295"/>
        <end position="310"/>
    </location>
</feature>